<proteinExistence type="predicted"/>
<name>F3CG35_PSESG</name>
<accession>F3CG35</accession>
<dbReference type="GO" id="GO:0016740">
    <property type="term" value="F:transferase activity"/>
    <property type="evidence" value="ECO:0007669"/>
    <property type="project" value="UniProtKB-KW"/>
</dbReference>
<organism evidence="1 2">
    <name type="scientific">Pseudomonas savastanoi pv. glycinea str. race 4</name>
    <dbReference type="NCBI Taxonomy" id="875330"/>
    <lineage>
        <taxon>Bacteria</taxon>
        <taxon>Pseudomonadati</taxon>
        <taxon>Pseudomonadota</taxon>
        <taxon>Gammaproteobacteria</taxon>
        <taxon>Pseudomonadales</taxon>
        <taxon>Pseudomonadaceae</taxon>
        <taxon>Pseudomonas</taxon>
    </lineage>
</organism>
<protein>
    <submittedName>
        <fullName evidence="1">Putative glutathione S-transferase-related protein</fullName>
    </submittedName>
</protein>
<reference evidence="1 2" key="1">
    <citation type="journal article" date="2011" name="PLoS Pathog.">
        <title>Dynamic evolution of pathogenicity revealed by sequencing and comparative genomics of 19 Pseudomonas syringae isolates.</title>
        <authorList>
            <person name="Baltrus D.A."/>
            <person name="Nishimura M.T."/>
            <person name="Romanchuk A."/>
            <person name="Chang J.H."/>
            <person name="Mukhtar M.S."/>
            <person name="Cherkis K."/>
            <person name="Roach J."/>
            <person name="Grant S.R."/>
            <person name="Jones C.D."/>
            <person name="Dangl J.L."/>
        </authorList>
    </citation>
    <scope>NUCLEOTIDE SEQUENCE [LARGE SCALE GENOMIC DNA]</scope>
    <source>
        <strain evidence="2">race 4</strain>
    </source>
</reference>
<evidence type="ECO:0000313" key="1">
    <source>
        <dbReference type="EMBL" id="EGH18227.1"/>
    </source>
</evidence>
<gene>
    <name evidence="1" type="ORF">Pgy4_35278</name>
</gene>
<comment type="caution">
    <text evidence="1">The sequence shown here is derived from an EMBL/GenBank/DDBJ whole genome shotgun (WGS) entry which is preliminary data.</text>
</comment>
<feature type="non-terminal residue" evidence="1">
    <location>
        <position position="1"/>
    </location>
</feature>
<dbReference type="HOGENOM" id="CLU_2643949_0_0_6"/>
<sequence length="76" mass="8449">ARNATPAPLPDEVFVDPNGFKAGDQVAISAVDYGVEAVEGELIFTGREELILRREDERAGVVHVHFPRMGFRVEKR</sequence>
<dbReference type="Gene3D" id="3.40.30.110">
    <property type="match status" value="1"/>
</dbReference>
<keyword evidence="1" id="KW-0808">Transferase</keyword>
<dbReference type="EMBL" id="ADWY01002490">
    <property type="protein sequence ID" value="EGH18227.1"/>
    <property type="molecule type" value="Genomic_DNA"/>
</dbReference>
<dbReference type="AlphaFoldDB" id="F3CG35"/>
<dbReference type="Proteomes" id="UP000005466">
    <property type="component" value="Unassembled WGS sequence"/>
</dbReference>
<evidence type="ECO:0000313" key="2">
    <source>
        <dbReference type="Proteomes" id="UP000005466"/>
    </source>
</evidence>